<evidence type="ECO:0000256" key="6">
    <source>
        <dbReference type="ARBA" id="ARBA00037100"/>
    </source>
</evidence>
<protein>
    <recommendedName>
        <fullName evidence="9">Dihydroflavonol 4-reductase</fullName>
        <ecNumber evidence="8">1.1.1.219</ecNumber>
        <ecNumber evidence="7">1.1.1.234</ecNumber>
    </recommendedName>
    <alternativeName>
        <fullName evidence="11">Dihydrokaempferol 4-reductase</fullName>
    </alternativeName>
    <alternativeName>
        <fullName evidence="10">Flavanone 4-reductase</fullName>
    </alternativeName>
</protein>
<comment type="pathway">
    <text evidence="1">Pigment biosynthesis; anthocyanin biosynthesis.</text>
</comment>
<evidence type="ECO:0000256" key="12">
    <source>
        <dbReference type="ARBA" id="ARBA00048870"/>
    </source>
</evidence>
<gene>
    <name evidence="16" type="ORF">Scaly_0226000</name>
</gene>
<keyword evidence="4" id="KW-0284">Flavonoid biosynthesis</keyword>
<dbReference type="InterPro" id="IPR036291">
    <property type="entry name" value="NAD(P)-bd_dom_sf"/>
</dbReference>
<evidence type="ECO:0000256" key="2">
    <source>
        <dbReference type="ARBA" id="ARBA00022857"/>
    </source>
</evidence>
<organism evidence="16">
    <name type="scientific">Sesamum calycinum</name>
    <dbReference type="NCBI Taxonomy" id="2727403"/>
    <lineage>
        <taxon>Eukaryota</taxon>
        <taxon>Viridiplantae</taxon>
        <taxon>Streptophyta</taxon>
        <taxon>Embryophyta</taxon>
        <taxon>Tracheophyta</taxon>
        <taxon>Spermatophyta</taxon>
        <taxon>Magnoliopsida</taxon>
        <taxon>eudicotyledons</taxon>
        <taxon>Gunneridae</taxon>
        <taxon>Pentapetalae</taxon>
        <taxon>asterids</taxon>
        <taxon>lamiids</taxon>
        <taxon>Lamiales</taxon>
        <taxon>Pedaliaceae</taxon>
        <taxon>Sesamum</taxon>
    </lineage>
</organism>
<evidence type="ECO:0000313" key="16">
    <source>
        <dbReference type="EMBL" id="KAL0397776.1"/>
    </source>
</evidence>
<comment type="catalytic activity">
    <reaction evidence="13">
        <text>a (2R,3S,4S)-leucoanthocyanidin + NADP(+) = a (2R,3R)-dihydroflavonol + NADPH + H(+)</text>
        <dbReference type="Rhea" id="RHEA:54444"/>
        <dbReference type="ChEBI" id="CHEBI:15378"/>
        <dbReference type="ChEBI" id="CHEBI:57783"/>
        <dbReference type="ChEBI" id="CHEBI:58349"/>
        <dbReference type="ChEBI" id="CHEBI:138176"/>
        <dbReference type="ChEBI" id="CHEBI:138188"/>
        <dbReference type="EC" id="1.1.1.219"/>
    </reaction>
</comment>
<evidence type="ECO:0000256" key="13">
    <source>
        <dbReference type="ARBA" id="ARBA00049132"/>
    </source>
</evidence>
<dbReference type="GO" id="GO:0045552">
    <property type="term" value="F:dihydroflavanol 4-reductase activity"/>
    <property type="evidence" value="ECO:0007669"/>
    <property type="project" value="UniProtKB-EC"/>
</dbReference>
<keyword evidence="2" id="KW-0521">NADP</keyword>
<keyword evidence="14" id="KW-0472">Membrane</keyword>
<dbReference type="Gene3D" id="3.40.50.720">
    <property type="entry name" value="NAD(P)-binding Rossmann-like Domain"/>
    <property type="match status" value="1"/>
</dbReference>
<dbReference type="CDD" id="cd08958">
    <property type="entry name" value="FR_SDR_e"/>
    <property type="match status" value="1"/>
</dbReference>
<dbReference type="FunFam" id="3.40.50.720:FF:000085">
    <property type="entry name" value="Dihydroflavonol reductase"/>
    <property type="match status" value="1"/>
</dbReference>
<dbReference type="InterPro" id="IPR050425">
    <property type="entry name" value="NAD(P)_dehydrat-like"/>
</dbReference>
<evidence type="ECO:0000256" key="3">
    <source>
        <dbReference type="ARBA" id="ARBA00023002"/>
    </source>
</evidence>
<proteinExistence type="inferred from homology"/>
<feature type="transmembrane region" description="Helical" evidence="14">
    <location>
        <begin position="12"/>
        <end position="34"/>
    </location>
</feature>
<dbReference type="EMBL" id="JACGWM010000001">
    <property type="protein sequence ID" value="KAL0397776.1"/>
    <property type="molecule type" value="Genomic_DNA"/>
</dbReference>
<dbReference type="InterPro" id="IPR001509">
    <property type="entry name" value="Epimerase_deHydtase"/>
</dbReference>
<dbReference type="Pfam" id="PF01370">
    <property type="entry name" value="Epimerase"/>
    <property type="match status" value="1"/>
</dbReference>
<dbReference type="GO" id="GO:0047890">
    <property type="term" value="F:flavanone 4-reductase activity"/>
    <property type="evidence" value="ECO:0007669"/>
    <property type="project" value="UniProtKB-EC"/>
</dbReference>
<evidence type="ECO:0000256" key="8">
    <source>
        <dbReference type="ARBA" id="ARBA00039057"/>
    </source>
</evidence>
<reference evidence="16" key="2">
    <citation type="journal article" date="2024" name="Plant">
        <title>Genomic evolution and insights into agronomic trait innovations of Sesamum species.</title>
        <authorList>
            <person name="Miao H."/>
            <person name="Wang L."/>
            <person name="Qu L."/>
            <person name="Liu H."/>
            <person name="Sun Y."/>
            <person name="Le M."/>
            <person name="Wang Q."/>
            <person name="Wei S."/>
            <person name="Zheng Y."/>
            <person name="Lin W."/>
            <person name="Duan Y."/>
            <person name="Cao H."/>
            <person name="Xiong S."/>
            <person name="Wang X."/>
            <person name="Wei L."/>
            <person name="Li C."/>
            <person name="Ma Q."/>
            <person name="Ju M."/>
            <person name="Zhao R."/>
            <person name="Li G."/>
            <person name="Mu C."/>
            <person name="Tian Q."/>
            <person name="Mei H."/>
            <person name="Zhang T."/>
            <person name="Gao T."/>
            <person name="Zhang H."/>
        </authorList>
    </citation>
    <scope>NUCLEOTIDE SEQUENCE</scope>
    <source>
        <strain evidence="16">KEN8</strain>
    </source>
</reference>
<name>A0AAW2SYG4_9LAMI</name>
<evidence type="ECO:0000256" key="5">
    <source>
        <dbReference type="ARBA" id="ARBA00023445"/>
    </source>
</evidence>
<evidence type="ECO:0000256" key="10">
    <source>
        <dbReference type="ARBA" id="ARBA00042087"/>
    </source>
</evidence>
<dbReference type="GO" id="GO:0009813">
    <property type="term" value="P:flavonoid biosynthetic process"/>
    <property type="evidence" value="ECO:0007669"/>
    <property type="project" value="UniProtKB-KW"/>
</dbReference>
<dbReference type="EC" id="1.1.1.219" evidence="8"/>
<evidence type="ECO:0000256" key="14">
    <source>
        <dbReference type="SAM" id="Phobius"/>
    </source>
</evidence>
<dbReference type="PANTHER" id="PTHR10366">
    <property type="entry name" value="NAD DEPENDENT EPIMERASE/DEHYDRATASE"/>
    <property type="match status" value="1"/>
</dbReference>
<dbReference type="SUPFAM" id="SSF51735">
    <property type="entry name" value="NAD(P)-binding Rossmann-fold domains"/>
    <property type="match status" value="1"/>
</dbReference>
<accession>A0AAW2SYG4</accession>
<dbReference type="PANTHER" id="PTHR10366:SF563">
    <property type="entry name" value="CINNAMOYL-COA REDUCTASE 16"/>
    <property type="match status" value="1"/>
</dbReference>
<evidence type="ECO:0000256" key="9">
    <source>
        <dbReference type="ARBA" id="ARBA00039963"/>
    </source>
</evidence>
<evidence type="ECO:0000259" key="15">
    <source>
        <dbReference type="Pfam" id="PF01370"/>
    </source>
</evidence>
<evidence type="ECO:0000256" key="11">
    <source>
        <dbReference type="ARBA" id="ARBA00042831"/>
    </source>
</evidence>
<evidence type="ECO:0000256" key="1">
    <source>
        <dbReference type="ARBA" id="ARBA00004935"/>
    </source>
</evidence>
<reference evidence="16" key="1">
    <citation type="submission" date="2020-06" db="EMBL/GenBank/DDBJ databases">
        <authorList>
            <person name="Li T."/>
            <person name="Hu X."/>
            <person name="Zhang T."/>
            <person name="Song X."/>
            <person name="Zhang H."/>
            <person name="Dai N."/>
            <person name="Sheng W."/>
            <person name="Hou X."/>
            <person name="Wei L."/>
        </authorList>
    </citation>
    <scope>NUCLEOTIDE SEQUENCE</scope>
    <source>
        <strain evidence="16">KEN8</strain>
        <tissue evidence="16">Leaf</tissue>
    </source>
</reference>
<comment type="catalytic activity">
    <reaction evidence="12">
        <text>(2S)-flavan-4-ol + NADP(+) = (2S)-flavanone + NADPH + H(+)</text>
        <dbReference type="Rhea" id="RHEA:11228"/>
        <dbReference type="ChEBI" id="CHEBI:15378"/>
        <dbReference type="ChEBI" id="CHEBI:15605"/>
        <dbReference type="ChEBI" id="CHEBI:15606"/>
        <dbReference type="ChEBI" id="CHEBI:57783"/>
        <dbReference type="ChEBI" id="CHEBI:58349"/>
        <dbReference type="EC" id="1.1.1.234"/>
    </reaction>
</comment>
<dbReference type="EC" id="1.1.1.234" evidence="7"/>
<sequence>MEEDDQKKKGRVCVTGGTGFVASWLIMKLLQLGYSVNTTMRPQSHSSGSKKDISYLKNLPGAQERLQVFPADLENPDSFEAAIEGCIGVFHVAHPIDFVGKETEEMITNKSVRGTLAILEACLKAKTVKRVVYTSSAFTVMFNDDGLDIVVDESSWTDVDYVRNANFVGASYSISKTLTEKAALEFAEKHSLDLVSVIPTWINGPFICPNIPGSVTGSLAMILGDKGHYQHLKDSSLVHVDDVARAHIHLLEHPEAKGRYICSAVEFTIEELCEFISTRYPEHQMPTPDSWKDIIPVKFSGFSTKKLQEIGFKYENGLEEMFDGAIKCCKEKGLL</sequence>
<comment type="caution">
    <text evidence="16">The sequence shown here is derived from an EMBL/GenBank/DDBJ whole genome shotgun (WGS) entry which is preliminary data.</text>
</comment>
<keyword evidence="14" id="KW-0812">Transmembrane</keyword>
<dbReference type="AlphaFoldDB" id="A0AAW2SYG4"/>
<keyword evidence="14" id="KW-1133">Transmembrane helix</keyword>
<feature type="domain" description="NAD-dependent epimerase/dehydratase" evidence="15">
    <location>
        <begin position="12"/>
        <end position="257"/>
    </location>
</feature>
<comment type="function">
    <text evidence="6">Bifunctional enzyme involved in flavonoid metabolism.</text>
</comment>
<evidence type="ECO:0000256" key="7">
    <source>
        <dbReference type="ARBA" id="ARBA00039055"/>
    </source>
</evidence>
<evidence type="ECO:0000256" key="4">
    <source>
        <dbReference type="ARBA" id="ARBA00023241"/>
    </source>
</evidence>
<keyword evidence="3" id="KW-0560">Oxidoreductase</keyword>
<comment type="similarity">
    <text evidence="5">Belongs to the NAD(P)-dependent epimerase/dehydratase family. Dihydroflavonol-4-reductase subfamily.</text>
</comment>